<organism evidence="9 10">
    <name type="scientific">Aphanothece hegewaldii CCALA 016</name>
    <dbReference type="NCBI Taxonomy" id="2107694"/>
    <lineage>
        <taxon>Bacteria</taxon>
        <taxon>Bacillati</taxon>
        <taxon>Cyanobacteriota</taxon>
        <taxon>Cyanophyceae</taxon>
        <taxon>Oscillatoriophycideae</taxon>
        <taxon>Chroococcales</taxon>
        <taxon>Aphanothecaceae</taxon>
        <taxon>Aphanothece</taxon>
    </lineage>
</organism>
<evidence type="ECO:0000259" key="8">
    <source>
        <dbReference type="Pfam" id="PF11967"/>
    </source>
</evidence>
<reference evidence="9 10" key="1">
    <citation type="submission" date="2018-03" db="EMBL/GenBank/DDBJ databases">
        <title>The ancient ancestry and fast evolution of plastids.</title>
        <authorList>
            <person name="Moore K.R."/>
            <person name="Magnabosco C."/>
            <person name="Momper L."/>
            <person name="Gold D.A."/>
            <person name="Bosak T."/>
            <person name="Fournier G.P."/>
        </authorList>
    </citation>
    <scope>NUCLEOTIDE SEQUENCE [LARGE SCALE GENOMIC DNA]</scope>
    <source>
        <strain evidence="9 10">CCALA 016</strain>
    </source>
</reference>
<dbReference type="InterPro" id="IPR003717">
    <property type="entry name" value="RecO"/>
</dbReference>
<keyword evidence="4 7" id="KW-0233">DNA recombination</keyword>
<dbReference type="GO" id="GO:0006310">
    <property type="term" value="P:DNA recombination"/>
    <property type="evidence" value="ECO:0007669"/>
    <property type="project" value="UniProtKB-UniRule"/>
</dbReference>
<feature type="domain" description="DNA replication/recombination mediator RecO N-terminal" evidence="8">
    <location>
        <begin position="1"/>
        <end position="80"/>
    </location>
</feature>
<comment type="caution">
    <text evidence="9">The sequence shown here is derived from an EMBL/GenBank/DDBJ whole genome shotgun (WGS) entry which is preliminary data.</text>
</comment>
<dbReference type="Pfam" id="PF02565">
    <property type="entry name" value="RecO_C"/>
    <property type="match status" value="1"/>
</dbReference>
<dbReference type="Gene3D" id="1.20.1440.120">
    <property type="entry name" value="Recombination protein O, C-terminal domain"/>
    <property type="match status" value="1"/>
</dbReference>
<evidence type="ECO:0000256" key="5">
    <source>
        <dbReference type="ARBA" id="ARBA00023204"/>
    </source>
</evidence>
<comment type="similarity">
    <text evidence="1 7">Belongs to the RecO family.</text>
</comment>
<evidence type="ECO:0000313" key="10">
    <source>
        <dbReference type="Proteomes" id="UP000239001"/>
    </source>
</evidence>
<dbReference type="Gene3D" id="2.40.50.140">
    <property type="entry name" value="Nucleic acid-binding proteins"/>
    <property type="match status" value="1"/>
</dbReference>
<dbReference type="GO" id="GO:0006302">
    <property type="term" value="P:double-strand break repair"/>
    <property type="evidence" value="ECO:0007669"/>
    <property type="project" value="TreeGrafter"/>
</dbReference>
<evidence type="ECO:0000256" key="6">
    <source>
        <dbReference type="ARBA" id="ARBA00033409"/>
    </source>
</evidence>
<reference evidence="9 10" key="2">
    <citation type="submission" date="2018-03" db="EMBL/GenBank/DDBJ databases">
        <authorList>
            <person name="Keele B.F."/>
        </authorList>
    </citation>
    <scope>NUCLEOTIDE SEQUENCE [LARGE SCALE GENOMIC DNA]</scope>
    <source>
        <strain evidence="9 10">CCALA 016</strain>
    </source>
</reference>
<evidence type="ECO:0000256" key="2">
    <source>
        <dbReference type="ARBA" id="ARBA00021310"/>
    </source>
</evidence>
<dbReference type="NCBIfam" id="TIGR00613">
    <property type="entry name" value="reco"/>
    <property type="match status" value="1"/>
</dbReference>
<dbReference type="Proteomes" id="UP000239001">
    <property type="component" value="Unassembled WGS sequence"/>
</dbReference>
<evidence type="ECO:0000256" key="1">
    <source>
        <dbReference type="ARBA" id="ARBA00007452"/>
    </source>
</evidence>
<proteinExistence type="inferred from homology"/>
<evidence type="ECO:0000256" key="4">
    <source>
        <dbReference type="ARBA" id="ARBA00023172"/>
    </source>
</evidence>
<dbReference type="Pfam" id="PF11967">
    <property type="entry name" value="RecO_N"/>
    <property type="match status" value="1"/>
</dbReference>
<comment type="function">
    <text evidence="7">Involved in DNA repair and RecF pathway recombination.</text>
</comment>
<accession>A0A2T1LW51</accession>
<gene>
    <name evidence="7" type="primary">recO</name>
    <name evidence="9" type="ORF">C7H19_14140</name>
</gene>
<dbReference type="InterPro" id="IPR022572">
    <property type="entry name" value="DNA_rep/recomb_RecO_N"/>
</dbReference>
<dbReference type="AlphaFoldDB" id="A0A2T1LW51"/>
<dbReference type="PANTHER" id="PTHR33991:SF1">
    <property type="entry name" value="DNA REPAIR PROTEIN RECO"/>
    <property type="match status" value="1"/>
</dbReference>
<keyword evidence="10" id="KW-1185">Reference proteome</keyword>
<dbReference type="GO" id="GO:0043590">
    <property type="term" value="C:bacterial nucleoid"/>
    <property type="evidence" value="ECO:0007669"/>
    <property type="project" value="TreeGrafter"/>
</dbReference>
<dbReference type="InterPro" id="IPR012340">
    <property type="entry name" value="NA-bd_OB-fold"/>
</dbReference>
<dbReference type="HAMAP" id="MF_00201">
    <property type="entry name" value="RecO"/>
    <property type="match status" value="1"/>
</dbReference>
<keyword evidence="5 7" id="KW-0234">DNA repair</keyword>
<sequence length="278" mass="31367">MSNTYQATGIILKGMPLGEADRLVTILTSEYGLVRAVVPGARKHKSSLRGRSELFVVNNLLIVKGRSLDKVTQADTVESYPKLSQNLGKLTASQYLAELVLGLALSEQPQTELYQLLREHLRRIETLLDESELLPHLTQAIFHLLVVAGIGPQVQLCCVTRQEIYPNFTDLRWRSGFSLEAGGSIQLTEIPKDSEKNENLAIPKIHARLGAVELTILQHLGKKFLPEWTQLLPENLSKNFLDLAWIKIERLLRDYAEYHLGYSFRSASMIDNLYALDF</sequence>
<evidence type="ECO:0000256" key="7">
    <source>
        <dbReference type="HAMAP-Rule" id="MF_00201"/>
    </source>
</evidence>
<name>A0A2T1LW51_9CHRO</name>
<keyword evidence="3 7" id="KW-0227">DNA damage</keyword>
<dbReference type="InterPro" id="IPR037278">
    <property type="entry name" value="ARFGAP/RecO"/>
</dbReference>
<dbReference type="OrthoDB" id="9797083at2"/>
<dbReference type="RefSeq" id="WP_106457528.1">
    <property type="nucleotide sequence ID" value="NZ_PXOH01000015.1"/>
</dbReference>
<protein>
    <recommendedName>
        <fullName evidence="2 7">DNA repair protein RecO</fullName>
    </recommendedName>
    <alternativeName>
        <fullName evidence="6 7">Recombination protein O</fullName>
    </alternativeName>
</protein>
<dbReference type="SUPFAM" id="SSF50249">
    <property type="entry name" value="Nucleic acid-binding proteins"/>
    <property type="match status" value="1"/>
</dbReference>
<dbReference type="EMBL" id="PXOH01000015">
    <property type="protein sequence ID" value="PSF36134.1"/>
    <property type="molecule type" value="Genomic_DNA"/>
</dbReference>
<dbReference type="SUPFAM" id="SSF57863">
    <property type="entry name" value="ArfGap/RecO-like zinc finger"/>
    <property type="match status" value="1"/>
</dbReference>
<dbReference type="PANTHER" id="PTHR33991">
    <property type="entry name" value="DNA REPAIR PROTEIN RECO"/>
    <property type="match status" value="1"/>
</dbReference>
<evidence type="ECO:0000313" key="9">
    <source>
        <dbReference type="EMBL" id="PSF36134.1"/>
    </source>
</evidence>
<dbReference type="InterPro" id="IPR042242">
    <property type="entry name" value="RecO_C"/>
</dbReference>
<evidence type="ECO:0000256" key="3">
    <source>
        <dbReference type="ARBA" id="ARBA00022763"/>
    </source>
</evidence>